<proteinExistence type="predicted"/>
<gene>
    <name evidence="1" type="ordered locus">MTR_8g055970</name>
    <name evidence="2" type="ORF">MtrunA17_Chr8g0361871</name>
</gene>
<dbReference type="AlphaFoldDB" id="G7LAY0"/>
<reference evidence="1 4" key="2">
    <citation type="journal article" date="2014" name="BMC Genomics">
        <title>An improved genome release (version Mt4.0) for the model legume Medicago truncatula.</title>
        <authorList>
            <person name="Tang H."/>
            <person name="Krishnakumar V."/>
            <person name="Bidwell S."/>
            <person name="Rosen B."/>
            <person name="Chan A."/>
            <person name="Zhou S."/>
            <person name="Gentzbittel L."/>
            <person name="Childs K.L."/>
            <person name="Yandell M."/>
            <person name="Gundlach H."/>
            <person name="Mayer K.F."/>
            <person name="Schwartz D.C."/>
            <person name="Town C.D."/>
        </authorList>
    </citation>
    <scope>GENOME REANNOTATION</scope>
    <source>
        <strain evidence="3 4">cv. Jemalong A17</strain>
    </source>
</reference>
<accession>G7LAY0</accession>
<name>G7LAY0_MEDTR</name>
<dbReference type="PaxDb" id="3880-AET02845"/>
<reference evidence="3" key="3">
    <citation type="submission" date="2015-04" db="UniProtKB">
        <authorList>
            <consortium name="EnsemblPlants"/>
        </authorList>
    </citation>
    <scope>IDENTIFICATION</scope>
    <source>
        <strain evidence="3">cv. Jemalong A17</strain>
    </source>
</reference>
<dbReference type="HOGENOM" id="CLU_2281657_0_0_1"/>
<evidence type="ECO:0000313" key="3">
    <source>
        <dbReference type="EnsemblPlants" id="AET02845"/>
    </source>
</evidence>
<sequence>MKNEDSRGLRRLHKARNYVPKFKDILHRSKHLKRQKKHVFSASDNIHKRLAHRLGHQVPKDGLSKRLMHEMGRQEPNTSLTCKRRMAIGLGVWLLAKKVTIL</sequence>
<evidence type="ECO:0000313" key="2">
    <source>
        <dbReference type="EMBL" id="RHN41052.1"/>
    </source>
</evidence>
<dbReference type="EnsemblPlants" id="AET02845">
    <property type="protein sequence ID" value="AET02845"/>
    <property type="gene ID" value="MTR_8g055970"/>
</dbReference>
<dbReference type="EMBL" id="CM001224">
    <property type="protein sequence ID" value="AET02845.1"/>
    <property type="molecule type" value="Genomic_DNA"/>
</dbReference>
<dbReference type="EMBL" id="PSQE01000008">
    <property type="protein sequence ID" value="RHN41052.1"/>
    <property type="molecule type" value="Genomic_DNA"/>
</dbReference>
<dbReference type="Proteomes" id="UP000002051">
    <property type="component" value="Chromosome 8"/>
</dbReference>
<keyword evidence="4" id="KW-1185">Reference proteome</keyword>
<organism evidence="1 4">
    <name type="scientific">Medicago truncatula</name>
    <name type="common">Barrel medic</name>
    <name type="synonym">Medicago tribuloides</name>
    <dbReference type="NCBI Taxonomy" id="3880"/>
    <lineage>
        <taxon>Eukaryota</taxon>
        <taxon>Viridiplantae</taxon>
        <taxon>Streptophyta</taxon>
        <taxon>Embryophyta</taxon>
        <taxon>Tracheophyta</taxon>
        <taxon>Spermatophyta</taxon>
        <taxon>Magnoliopsida</taxon>
        <taxon>eudicotyledons</taxon>
        <taxon>Gunneridae</taxon>
        <taxon>Pentapetalae</taxon>
        <taxon>rosids</taxon>
        <taxon>fabids</taxon>
        <taxon>Fabales</taxon>
        <taxon>Fabaceae</taxon>
        <taxon>Papilionoideae</taxon>
        <taxon>50 kb inversion clade</taxon>
        <taxon>NPAAA clade</taxon>
        <taxon>Hologalegina</taxon>
        <taxon>IRL clade</taxon>
        <taxon>Trifolieae</taxon>
        <taxon>Medicago</taxon>
    </lineage>
</organism>
<reference evidence="2" key="4">
    <citation type="journal article" date="2018" name="Nat. Plants">
        <title>Whole-genome landscape of Medicago truncatula symbiotic genes.</title>
        <authorList>
            <person name="Pecrix Y."/>
            <person name="Gamas P."/>
            <person name="Carrere S."/>
        </authorList>
    </citation>
    <scope>NUCLEOTIDE SEQUENCE</scope>
    <source>
        <tissue evidence="2">Leaves</tissue>
    </source>
</reference>
<dbReference type="Proteomes" id="UP000265566">
    <property type="component" value="Chromosome 8"/>
</dbReference>
<reference evidence="1 4" key="1">
    <citation type="journal article" date="2011" name="Nature">
        <title>The Medicago genome provides insight into the evolution of rhizobial symbioses.</title>
        <authorList>
            <person name="Young N.D."/>
            <person name="Debelle F."/>
            <person name="Oldroyd G.E."/>
            <person name="Geurts R."/>
            <person name="Cannon S.B."/>
            <person name="Udvardi M.K."/>
            <person name="Benedito V.A."/>
            <person name="Mayer K.F."/>
            <person name="Gouzy J."/>
            <person name="Schoof H."/>
            <person name="Van de Peer Y."/>
            <person name="Proost S."/>
            <person name="Cook D.R."/>
            <person name="Meyers B.C."/>
            <person name="Spannagl M."/>
            <person name="Cheung F."/>
            <person name="De Mita S."/>
            <person name="Krishnakumar V."/>
            <person name="Gundlach H."/>
            <person name="Zhou S."/>
            <person name="Mudge J."/>
            <person name="Bharti A.K."/>
            <person name="Murray J.D."/>
            <person name="Naoumkina M.A."/>
            <person name="Rosen B."/>
            <person name="Silverstein K.A."/>
            <person name="Tang H."/>
            <person name="Rombauts S."/>
            <person name="Zhao P.X."/>
            <person name="Zhou P."/>
            <person name="Barbe V."/>
            <person name="Bardou P."/>
            <person name="Bechner M."/>
            <person name="Bellec A."/>
            <person name="Berger A."/>
            <person name="Berges H."/>
            <person name="Bidwell S."/>
            <person name="Bisseling T."/>
            <person name="Choisne N."/>
            <person name="Couloux A."/>
            <person name="Denny R."/>
            <person name="Deshpande S."/>
            <person name="Dai X."/>
            <person name="Doyle J.J."/>
            <person name="Dudez A.M."/>
            <person name="Farmer A.D."/>
            <person name="Fouteau S."/>
            <person name="Franken C."/>
            <person name="Gibelin C."/>
            <person name="Gish J."/>
            <person name="Goldstein S."/>
            <person name="Gonzalez A.J."/>
            <person name="Green P.J."/>
            <person name="Hallab A."/>
            <person name="Hartog M."/>
            <person name="Hua A."/>
            <person name="Humphray S.J."/>
            <person name="Jeong D.H."/>
            <person name="Jing Y."/>
            <person name="Jocker A."/>
            <person name="Kenton S.M."/>
            <person name="Kim D.J."/>
            <person name="Klee K."/>
            <person name="Lai H."/>
            <person name="Lang C."/>
            <person name="Lin S."/>
            <person name="Macmil S.L."/>
            <person name="Magdelenat G."/>
            <person name="Matthews L."/>
            <person name="McCorrison J."/>
            <person name="Monaghan E.L."/>
            <person name="Mun J.H."/>
            <person name="Najar F.Z."/>
            <person name="Nicholson C."/>
            <person name="Noirot C."/>
            <person name="O'Bleness M."/>
            <person name="Paule C.R."/>
            <person name="Poulain J."/>
            <person name="Prion F."/>
            <person name="Qin B."/>
            <person name="Qu C."/>
            <person name="Retzel E.F."/>
            <person name="Riddle C."/>
            <person name="Sallet E."/>
            <person name="Samain S."/>
            <person name="Samson N."/>
            <person name="Sanders I."/>
            <person name="Saurat O."/>
            <person name="Scarpelli C."/>
            <person name="Schiex T."/>
            <person name="Segurens B."/>
            <person name="Severin A.J."/>
            <person name="Sherrier D.J."/>
            <person name="Shi R."/>
            <person name="Sims S."/>
            <person name="Singer S.R."/>
            <person name="Sinharoy S."/>
            <person name="Sterck L."/>
            <person name="Viollet A."/>
            <person name="Wang B.B."/>
            <person name="Wang K."/>
            <person name="Wang M."/>
            <person name="Wang X."/>
            <person name="Warfsmann J."/>
            <person name="Weissenbach J."/>
            <person name="White D.D."/>
            <person name="White J.D."/>
            <person name="Wiley G.B."/>
            <person name="Wincker P."/>
            <person name="Xing Y."/>
            <person name="Yang L."/>
            <person name="Yao Z."/>
            <person name="Ying F."/>
            <person name="Zhai J."/>
            <person name="Zhou L."/>
            <person name="Zuber A."/>
            <person name="Denarie J."/>
            <person name="Dixon R.A."/>
            <person name="May G.D."/>
            <person name="Schwartz D.C."/>
            <person name="Rogers J."/>
            <person name="Quetier F."/>
            <person name="Town C.D."/>
            <person name="Roe B.A."/>
        </authorList>
    </citation>
    <scope>NUCLEOTIDE SEQUENCE [LARGE SCALE GENOMIC DNA]</scope>
    <source>
        <strain evidence="1">A17</strain>
        <strain evidence="3 4">cv. Jemalong A17</strain>
    </source>
</reference>
<protein>
    <submittedName>
        <fullName evidence="1 3">Uncharacterized protein</fullName>
    </submittedName>
</protein>
<dbReference type="Gramene" id="rna47328">
    <property type="protein sequence ID" value="RHN41052.1"/>
    <property type="gene ID" value="gene47328"/>
</dbReference>
<evidence type="ECO:0000313" key="4">
    <source>
        <dbReference type="Proteomes" id="UP000002051"/>
    </source>
</evidence>
<evidence type="ECO:0000313" key="1">
    <source>
        <dbReference type="EMBL" id="AET02845.1"/>
    </source>
</evidence>